<evidence type="ECO:0000256" key="4">
    <source>
        <dbReference type="ARBA" id="ARBA00022692"/>
    </source>
</evidence>
<dbReference type="SUPFAM" id="SSF49464">
    <property type="entry name" value="Carboxypeptidase regulatory domain-like"/>
    <property type="match status" value="1"/>
</dbReference>
<dbReference type="Proteomes" id="UP000254263">
    <property type="component" value="Unassembled WGS sequence"/>
</dbReference>
<feature type="chain" id="PRO_5016581979" evidence="10">
    <location>
        <begin position="21"/>
        <end position="1011"/>
    </location>
</feature>
<evidence type="ECO:0000313" key="14">
    <source>
        <dbReference type="Proteomes" id="UP000254263"/>
    </source>
</evidence>
<dbReference type="InterPro" id="IPR023996">
    <property type="entry name" value="TonB-dep_OMP_SusC/RagA"/>
</dbReference>
<dbReference type="InterPro" id="IPR037066">
    <property type="entry name" value="Plug_dom_sf"/>
</dbReference>
<accession>A0A379DGC9</accession>
<evidence type="ECO:0000256" key="2">
    <source>
        <dbReference type="ARBA" id="ARBA00022448"/>
    </source>
</evidence>
<dbReference type="Pfam" id="PF13715">
    <property type="entry name" value="CarbopepD_reg_2"/>
    <property type="match status" value="1"/>
</dbReference>
<keyword evidence="6 8" id="KW-0472">Membrane</keyword>
<dbReference type="EMBL" id="UGTI01000001">
    <property type="protein sequence ID" value="SUB77458.1"/>
    <property type="molecule type" value="Genomic_DNA"/>
</dbReference>
<dbReference type="InterPro" id="IPR023997">
    <property type="entry name" value="TonB-dep_OMP_SusC/RagA_CS"/>
</dbReference>
<dbReference type="PROSITE" id="PS52016">
    <property type="entry name" value="TONB_DEPENDENT_REC_3"/>
    <property type="match status" value="1"/>
</dbReference>
<evidence type="ECO:0000259" key="12">
    <source>
        <dbReference type="Pfam" id="PF07715"/>
    </source>
</evidence>
<dbReference type="Gene3D" id="2.170.130.10">
    <property type="entry name" value="TonB-dependent receptor, plug domain"/>
    <property type="match status" value="1"/>
</dbReference>
<comment type="similarity">
    <text evidence="8 9">Belongs to the TonB-dependent receptor family.</text>
</comment>
<dbReference type="InterPro" id="IPR008969">
    <property type="entry name" value="CarboxyPept-like_regulatory"/>
</dbReference>
<dbReference type="NCBIfam" id="TIGR04056">
    <property type="entry name" value="OMP_RagA_SusC"/>
    <property type="match status" value="1"/>
</dbReference>
<dbReference type="Gene3D" id="2.60.40.1120">
    <property type="entry name" value="Carboxypeptidase-like, regulatory domain"/>
    <property type="match status" value="1"/>
</dbReference>
<evidence type="ECO:0000256" key="7">
    <source>
        <dbReference type="ARBA" id="ARBA00023237"/>
    </source>
</evidence>
<dbReference type="InterPro" id="IPR039426">
    <property type="entry name" value="TonB-dep_rcpt-like"/>
</dbReference>
<dbReference type="Pfam" id="PF07715">
    <property type="entry name" value="Plug"/>
    <property type="match status" value="1"/>
</dbReference>
<dbReference type="InterPro" id="IPR012910">
    <property type="entry name" value="Plug_dom"/>
</dbReference>
<evidence type="ECO:0000259" key="11">
    <source>
        <dbReference type="Pfam" id="PF00593"/>
    </source>
</evidence>
<name>A0A379DGC9_9PORP</name>
<dbReference type="SUPFAM" id="SSF56935">
    <property type="entry name" value="Porins"/>
    <property type="match status" value="1"/>
</dbReference>
<evidence type="ECO:0000256" key="10">
    <source>
        <dbReference type="SAM" id="SignalP"/>
    </source>
</evidence>
<evidence type="ECO:0000256" key="5">
    <source>
        <dbReference type="ARBA" id="ARBA00023077"/>
    </source>
</evidence>
<evidence type="ECO:0000256" key="9">
    <source>
        <dbReference type="RuleBase" id="RU003357"/>
    </source>
</evidence>
<comment type="subcellular location">
    <subcellularLocation>
        <location evidence="1 8">Cell outer membrane</location>
        <topology evidence="1 8">Multi-pass membrane protein</topology>
    </subcellularLocation>
</comment>
<protein>
    <submittedName>
        <fullName evidence="13">Enterobactin outer-membrane receptor</fullName>
    </submittedName>
</protein>
<organism evidence="13 14">
    <name type="scientific">Porphyromonas macacae</name>
    <dbReference type="NCBI Taxonomy" id="28115"/>
    <lineage>
        <taxon>Bacteria</taxon>
        <taxon>Pseudomonadati</taxon>
        <taxon>Bacteroidota</taxon>
        <taxon>Bacteroidia</taxon>
        <taxon>Bacteroidales</taxon>
        <taxon>Porphyromonadaceae</taxon>
        <taxon>Porphyromonas</taxon>
    </lineage>
</organism>
<keyword evidence="5 9" id="KW-0798">TonB box</keyword>
<keyword evidence="4 8" id="KW-0812">Transmembrane</keyword>
<sequence>MKRFTLFFVCLFLSIGAVMAQQKIVSGVVISAEDNQPVIGASVVAKGFAGVGAQTDIDGKFSFNAPSAATTIVVSYMGMQSREVAITSNMRIVLQPDSKLLEEVVVTGYGNVRKSSFTGSATTISSKTMKDIPTAKLEDKLSGAIAGLNISQNSGQPGGTATLRIRGMGSINAGNEPLFVIDGIPMMNDNAAEFSYSGSGSNMLSMINSNDIENISVIKDAAAASLYGSRAANGVIVITTKRGQTGKTRFSFKADWGFSDMAINYRPVLDGEKRRELLKLGLENFILYKQGGTPEDAKAFAESKIENYAPMPWTGSYTDWRDILFRKGFTNNYELNVTGGNDKTKFFTSLSYMGQQGITKASDFDRFTGNVNITHKDGRFGLNAKTMFALTDQNVNGEGTGFSSPIMAIAMSVSPSSYPYNKDGSYAKYFPAINGHNPLQVLDINVNNNRMTRILPSVEFTYDILPGLQFKEAVGYDYLSTQQKVWWDPRFGDGQAAQGVMQRINSEWIKTNTQSQLIFNKDFDKHNVNALVGFESEDRSYKYIYANGSKYPTYTKNEIENAGDSRASSGTEGFRMLSYLGKVDYNFDSKYFLGGSFRRDGSSRLSKDSRWGNFWSVSGSWKISSEEFMQEMKSVLDDLRLRASYGINGTLPSGNYDHMSLYKFGYNYLGKAGMRETDLGNKNLKWEKNNAFNIGLDFSLFRRVSVTFDFYNRLTTDLLMYKPISQTTGFLRELQNLGEMRNTGFELEIRSQNINKENFRWSTTFTFAHNKNKLLKYDGEQTRIKDGRIVHEVGKPYYGFNLIEYKGVDEKTGMPLYVKNTENADGTLDKSLTTNAAEAQPITLDKYPDPKLTGGIINTLNMGPVDMAFTFTYSLGGYVYDNVRWIHSDGGGFMYFGNIPDSYDVDKMWKKPGDKAELPVFMFGNQDVHSDRWLFSTNHMRLKNLTLGYTAPKSLTNKLGIESLRVYTSANNLLTFKSKGLKADPEVPIGGLVMFETPPLKTITFGVQLGF</sequence>
<dbReference type="InterPro" id="IPR000531">
    <property type="entry name" value="Beta-barrel_TonB"/>
</dbReference>
<dbReference type="Gene3D" id="2.40.170.20">
    <property type="entry name" value="TonB-dependent receptor, beta-barrel domain"/>
    <property type="match status" value="1"/>
</dbReference>
<dbReference type="AlphaFoldDB" id="A0A379DGC9"/>
<evidence type="ECO:0000256" key="1">
    <source>
        <dbReference type="ARBA" id="ARBA00004571"/>
    </source>
</evidence>
<evidence type="ECO:0000256" key="8">
    <source>
        <dbReference type="PROSITE-ProRule" id="PRU01360"/>
    </source>
</evidence>
<proteinExistence type="inferred from homology"/>
<keyword evidence="13" id="KW-0675">Receptor</keyword>
<dbReference type="GO" id="GO:0009279">
    <property type="term" value="C:cell outer membrane"/>
    <property type="evidence" value="ECO:0007669"/>
    <property type="project" value="UniProtKB-SubCell"/>
</dbReference>
<gene>
    <name evidence="13" type="primary">fepA</name>
    <name evidence="13" type="ORF">NCTC13100_00582</name>
</gene>
<dbReference type="Pfam" id="PF00593">
    <property type="entry name" value="TonB_dep_Rec_b-barrel"/>
    <property type="match status" value="1"/>
</dbReference>
<evidence type="ECO:0000313" key="13">
    <source>
        <dbReference type="EMBL" id="SUB77458.1"/>
    </source>
</evidence>
<keyword evidence="2 8" id="KW-0813">Transport</keyword>
<evidence type="ECO:0000256" key="3">
    <source>
        <dbReference type="ARBA" id="ARBA00022452"/>
    </source>
</evidence>
<dbReference type="InterPro" id="IPR036942">
    <property type="entry name" value="Beta-barrel_TonB_sf"/>
</dbReference>
<reference evidence="13 14" key="1">
    <citation type="submission" date="2018-06" db="EMBL/GenBank/DDBJ databases">
        <authorList>
            <consortium name="Pathogen Informatics"/>
            <person name="Doyle S."/>
        </authorList>
    </citation>
    <scope>NUCLEOTIDE SEQUENCE [LARGE SCALE GENOMIC DNA]</scope>
    <source>
        <strain evidence="13 14">NCTC13100</strain>
    </source>
</reference>
<feature type="signal peptide" evidence="10">
    <location>
        <begin position="1"/>
        <end position="20"/>
    </location>
</feature>
<keyword evidence="7 8" id="KW-0998">Cell outer membrane</keyword>
<dbReference type="NCBIfam" id="TIGR04057">
    <property type="entry name" value="SusC_RagA_signa"/>
    <property type="match status" value="1"/>
</dbReference>
<feature type="domain" description="TonB-dependent receptor plug" evidence="12">
    <location>
        <begin position="114"/>
        <end position="235"/>
    </location>
</feature>
<keyword evidence="10" id="KW-0732">Signal</keyword>
<keyword evidence="3 8" id="KW-1134">Transmembrane beta strand</keyword>
<dbReference type="RefSeq" id="WP_025079509.1">
    <property type="nucleotide sequence ID" value="NZ_UGTI01000001.1"/>
</dbReference>
<evidence type="ECO:0000256" key="6">
    <source>
        <dbReference type="ARBA" id="ARBA00023136"/>
    </source>
</evidence>
<feature type="domain" description="TonB-dependent receptor-like beta-barrel" evidence="11">
    <location>
        <begin position="445"/>
        <end position="780"/>
    </location>
</feature>